<sequence length="298" mass="31845">MIRQPSAVRPTVSAMRAVLIGAGLTLAFQTPVRSADLLPPEPAPVAIGGGWYLRADFTESYLLRPTDAILPDPSDPGMPPLVRRTLGHEPGYGGGVGYRVTPWLRIDATLDQRMPAGYSAYSSRSNFATGYNVEAGRLGVLTGLVNVYADLGTWWGLTPYLGAGFGFAQKDFRRGYTQTTCLLDACDGNPGIGARTAVARPNRSVTDFAWSLTGGVSYALWAGLSLDASYRYVALGRAASGSDAYGGRTRLKDLAANEVRIGLRYTFADSIGALPSFRDMPVMWSGGNPYETGETTNP</sequence>
<evidence type="ECO:0000313" key="4">
    <source>
        <dbReference type="Proteomes" id="UP000199229"/>
    </source>
</evidence>
<dbReference type="InterPro" id="IPR027385">
    <property type="entry name" value="Beta-barrel_OMP"/>
</dbReference>
<reference evidence="4" key="1">
    <citation type="submission" date="2016-10" db="EMBL/GenBank/DDBJ databases">
        <authorList>
            <person name="Varghese N."/>
            <person name="Submissions S."/>
        </authorList>
    </citation>
    <scope>NUCLEOTIDE SEQUENCE [LARGE SCALE GENOMIC DNA]</scope>
    <source>
        <strain evidence="4">Gh-105</strain>
    </source>
</reference>
<dbReference type="Gene3D" id="2.40.160.20">
    <property type="match status" value="1"/>
</dbReference>
<keyword evidence="4" id="KW-1185">Reference proteome</keyword>
<dbReference type="AlphaFoldDB" id="A0A1I2W658"/>
<dbReference type="STRING" id="582675.SAMN05192565_12034"/>
<dbReference type="EMBL" id="FOPM01000020">
    <property type="protein sequence ID" value="SFG96885.1"/>
    <property type="molecule type" value="Genomic_DNA"/>
</dbReference>
<protein>
    <submittedName>
        <fullName evidence="3">Opacity protein</fullName>
    </submittedName>
</protein>
<keyword evidence="1" id="KW-0732">Signal</keyword>
<gene>
    <name evidence="3" type="ORF">SAMN05192565_12034</name>
</gene>
<organism evidence="3 4">
    <name type="scientific">Methylobacterium gossipiicola</name>
    <dbReference type="NCBI Taxonomy" id="582675"/>
    <lineage>
        <taxon>Bacteria</taxon>
        <taxon>Pseudomonadati</taxon>
        <taxon>Pseudomonadota</taxon>
        <taxon>Alphaproteobacteria</taxon>
        <taxon>Hyphomicrobiales</taxon>
        <taxon>Methylobacteriaceae</taxon>
        <taxon>Methylobacterium</taxon>
    </lineage>
</organism>
<feature type="domain" description="Outer membrane protein beta-barrel" evidence="2">
    <location>
        <begin position="89"/>
        <end position="267"/>
    </location>
</feature>
<dbReference type="Pfam" id="PF13505">
    <property type="entry name" value="OMP_b-brl"/>
    <property type="match status" value="1"/>
</dbReference>
<evidence type="ECO:0000259" key="2">
    <source>
        <dbReference type="Pfam" id="PF13505"/>
    </source>
</evidence>
<name>A0A1I2W658_9HYPH</name>
<dbReference type="SUPFAM" id="SSF56925">
    <property type="entry name" value="OMPA-like"/>
    <property type="match status" value="1"/>
</dbReference>
<evidence type="ECO:0000256" key="1">
    <source>
        <dbReference type="ARBA" id="ARBA00022729"/>
    </source>
</evidence>
<dbReference type="InterPro" id="IPR011250">
    <property type="entry name" value="OMP/PagP_B-barrel"/>
</dbReference>
<evidence type="ECO:0000313" key="3">
    <source>
        <dbReference type="EMBL" id="SFG96885.1"/>
    </source>
</evidence>
<accession>A0A1I2W658</accession>
<dbReference type="Proteomes" id="UP000199229">
    <property type="component" value="Unassembled WGS sequence"/>
</dbReference>
<proteinExistence type="predicted"/>